<dbReference type="Proteomes" id="UP000193553">
    <property type="component" value="Unassembled WGS sequence"/>
</dbReference>
<organism evidence="3 4">
    <name type="scientific">Bradyrhizobium canariense</name>
    <dbReference type="NCBI Taxonomy" id="255045"/>
    <lineage>
        <taxon>Bacteria</taxon>
        <taxon>Pseudomonadati</taxon>
        <taxon>Pseudomonadota</taxon>
        <taxon>Alphaproteobacteria</taxon>
        <taxon>Hyphomicrobiales</taxon>
        <taxon>Nitrobacteraceae</taxon>
        <taxon>Bradyrhizobium</taxon>
    </lineage>
</organism>
<dbReference type="InterPro" id="IPR011979">
    <property type="entry name" value="Antitox_Xre"/>
</dbReference>
<dbReference type="InterPro" id="IPR046847">
    <property type="entry name" value="Xre-like_HTH"/>
</dbReference>
<evidence type="ECO:0000259" key="1">
    <source>
        <dbReference type="Pfam" id="PF09722"/>
    </source>
</evidence>
<sequence length="159" mass="17319">MPLCIRHIAAPNKEASVSIVEIVARKLGGRSVLGGVIRSQADLALAVRKRLPLTALHGLAKAGLSDQEIELFVIPQRTRRHRAEKKQPLTVEESDRAVRLLRVQTLAEDTFGDVEKANIWLRRSLAELHGETPLAVAQTETGARVVETILGKIAWGAAA</sequence>
<dbReference type="Pfam" id="PF20432">
    <property type="entry name" value="Xre-like-HTH"/>
    <property type="match status" value="1"/>
</dbReference>
<proteinExistence type="predicted"/>
<protein>
    <submittedName>
        <fullName evidence="3">Uncharacterized protein</fullName>
    </submittedName>
</protein>
<comment type="caution">
    <text evidence="3">The sequence shown here is derived from an EMBL/GenBank/DDBJ whole genome shotgun (WGS) entry which is preliminary data.</text>
</comment>
<dbReference type="InterPro" id="IPR024467">
    <property type="entry name" value="Xre/MbcA/ParS-like_toxin-bd"/>
</dbReference>
<evidence type="ECO:0000313" key="3">
    <source>
        <dbReference type="EMBL" id="OSJ06080.1"/>
    </source>
</evidence>
<gene>
    <name evidence="3" type="ORF">BSZ18_23275</name>
</gene>
<accession>A0A1X3GN21</accession>
<dbReference type="NCBIfam" id="TIGR02293">
    <property type="entry name" value="TAS_TIGR02293"/>
    <property type="match status" value="1"/>
</dbReference>
<dbReference type="OrthoDB" id="5918037at2"/>
<dbReference type="GO" id="GO:0003677">
    <property type="term" value="F:DNA binding"/>
    <property type="evidence" value="ECO:0007669"/>
    <property type="project" value="InterPro"/>
</dbReference>
<feature type="domain" description="Antitoxin Xre-like helix-turn-helix" evidence="2">
    <location>
        <begin position="42"/>
        <end position="102"/>
    </location>
</feature>
<dbReference type="AlphaFoldDB" id="A0A1X3GN21"/>
<reference evidence="3 4" key="1">
    <citation type="submission" date="2017-03" db="EMBL/GenBank/DDBJ databases">
        <title>Whole genome sequences of fourteen strains of Bradyrhizobium canariense and one strain of Bradyrhizobium japonicum isolated from Lupinus (Papilionoideae: Genisteae) species in Algeria.</title>
        <authorList>
            <person name="Crovadore J."/>
            <person name="Chekireb D."/>
            <person name="Brachmann A."/>
            <person name="Chablais R."/>
            <person name="Cochard B."/>
            <person name="Lefort F."/>
        </authorList>
    </citation>
    <scope>NUCLEOTIDE SEQUENCE [LARGE SCALE GENOMIC DNA]</scope>
    <source>
        <strain evidence="3 4">UBMA195</strain>
    </source>
</reference>
<evidence type="ECO:0000259" key="2">
    <source>
        <dbReference type="Pfam" id="PF20432"/>
    </source>
</evidence>
<evidence type="ECO:0000313" key="4">
    <source>
        <dbReference type="Proteomes" id="UP000193553"/>
    </source>
</evidence>
<dbReference type="EMBL" id="NAFI01000180">
    <property type="protein sequence ID" value="OSJ06080.1"/>
    <property type="molecule type" value="Genomic_DNA"/>
</dbReference>
<feature type="domain" description="Antitoxin Xre/MbcA/ParS-like toxin-binding" evidence="1">
    <location>
        <begin position="107"/>
        <end position="156"/>
    </location>
</feature>
<name>A0A1X3GN21_9BRAD</name>
<dbReference type="Pfam" id="PF09722">
    <property type="entry name" value="Xre_MbcA_ParS_C"/>
    <property type="match status" value="1"/>
</dbReference>